<dbReference type="EMBL" id="UINC01017260">
    <property type="protein sequence ID" value="SVA71324.1"/>
    <property type="molecule type" value="Genomic_DNA"/>
</dbReference>
<keyword evidence="1" id="KW-0677">Repeat</keyword>
<dbReference type="PROSITE" id="PS50088">
    <property type="entry name" value="ANK_REPEAT"/>
    <property type="match status" value="3"/>
</dbReference>
<feature type="non-terminal residue" evidence="3">
    <location>
        <position position="1"/>
    </location>
</feature>
<evidence type="ECO:0000256" key="1">
    <source>
        <dbReference type="ARBA" id="ARBA00022737"/>
    </source>
</evidence>
<evidence type="ECO:0000313" key="3">
    <source>
        <dbReference type="EMBL" id="SVA71324.1"/>
    </source>
</evidence>
<dbReference type="PROSITE" id="PS50297">
    <property type="entry name" value="ANK_REP_REGION"/>
    <property type="match status" value="2"/>
</dbReference>
<dbReference type="SMART" id="SM00248">
    <property type="entry name" value="ANK"/>
    <property type="match status" value="5"/>
</dbReference>
<protein>
    <submittedName>
        <fullName evidence="3">Uncharacterized protein</fullName>
    </submittedName>
</protein>
<keyword evidence="2" id="KW-0040">ANK repeat</keyword>
<dbReference type="InterPro" id="IPR002110">
    <property type="entry name" value="Ankyrin_rpt"/>
</dbReference>
<reference evidence="3" key="1">
    <citation type="submission" date="2018-05" db="EMBL/GenBank/DDBJ databases">
        <authorList>
            <person name="Lanie J.A."/>
            <person name="Ng W.-L."/>
            <person name="Kazmierczak K.M."/>
            <person name="Andrzejewski T.M."/>
            <person name="Davidsen T.M."/>
            <person name="Wayne K.J."/>
            <person name="Tettelin H."/>
            <person name="Glass J.I."/>
            <person name="Rusch D."/>
            <person name="Podicherti R."/>
            <person name="Tsui H.-C.T."/>
            <person name="Winkler M.E."/>
        </authorList>
    </citation>
    <scope>NUCLEOTIDE SEQUENCE</scope>
</reference>
<accession>A0A381Y2T8</accession>
<sequence length="324" mass="33864">SENNAAAVSVLVSNGANLHAVSEGGFTPVLFASREGNLVALDTLLEAGGNPDDVLPNGTSALGLAIYNAQYEAAARLLEAGANPDASAQGWTALHQVVWTRRPNLGRNPPFPIPLGRLDGLDMARRLVEHGADPNLAQAKEPRDGNRNMLDRLGATPFLLAAKAADVPMMRLLAELGADPTIATANGATALMAAAGVGIWKIGENPGTNEEALAAVTLAWELGNDVNVADGNGDTALHGAVHRGADAIVQFLYDKGANLDAVNETGWTALSIAQGVFYPNTFNRHPDIVELLESLGADQIAGTRREMDLAPWEREALAANAPQP</sequence>
<evidence type="ECO:0000256" key="2">
    <source>
        <dbReference type="ARBA" id="ARBA00023043"/>
    </source>
</evidence>
<dbReference type="PANTHER" id="PTHR24123">
    <property type="entry name" value="ANKYRIN REPEAT-CONTAINING"/>
    <property type="match status" value="1"/>
</dbReference>
<dbReference type="PANTHER" id="PTHR24123:SF33">
    <property type="entry name" value="PROTEIN HOS4"/>
    <property type="match status" value="1"/>
</dbReference>
<dbReference type="InterPro" id="IPR036770">
    <property type="entry name" value="Ankyrin_rpt-contain_sf"/>
</dbReference>
<dbReference type="InterPro" id="IPR051165">
    <property type="entry name" value="Multifunctional_ANK_Repeat"/>
</dbReference>
<gene>
    <name evidence="3" type="ORF">METZ01_LOCUS124178</name>
</gene>
<name>A0A381Y2T8_9ZZZZ</name>
<dbReference type="SUPFAM" id="SSF48403">
    <property type="entry name" value="Ankyrin repeat"/>
    <property type="match status" value="1"/>
</dbReference>
<dbReference type="Pfam" id="PF12796">
    <property type="entry name" value="Ank_2"/>
    <property type="match status" value="2"/>
</dbReference>
<proteinExistence type="predicted"/>
<dbReference type="Gene3D" id="1.25.40.20">
    <property type="entry name" value="Ankyrin repeat-containing domain"/>
    <property type="match status" value="2"/>
</dbReference>
<organism evidence="3">
    <name type="scientific">marine metagenome</name>
    <dbReference type="NCBI Taxonomy" id="408172"/>
    <lineage>
        <taxon>unclassified sequences</taxon>
        <taxon>metagenomes</taxon>
        <taxon>ecological metagenomes</taxon>
    </lineage>
</organism>
<dbReference type="AlphaFoldDB" id="A0A381Y2T8"/>